<dbReference type="Proteomes" id="UP001060919">
    <property type="component" value="Chromosome"/>
</dbReference>
<evidence type="ECO:0000256" key="4">
    <source>
        <dbReference type="ARBA" id="ARBA00023136"/>
    </source>
</evidence>
<dbReference type="RefSeq" id="WP_264791060.1">
    <property type="nucleotide sequence ID" value="NZ_AP026867.1"/>
</dbReference>
<organism evidence="6 7">
    <name type="scientific">Aureispira anguillae</name>
    <dbReference type="NCBI Taxonomy" id="2864201"/>
    <lineage>
        <taxon>Bacteria</taxon>
        <taxon>Pseudomonadati</taxon>
        <taxon>Bacteroidota</taxon>
        <taxon>Saprospiria</taxon>
        <taxon>Saprospirales</taxon>
        <taxon>Saprospiraceae</taxon>
        <taxon>Aureispira</taxon>
    </lineage>
</organism>
<evidence type="ECO:0000256" key="5">
    <source>
        <dbReference type="SAM" id="Phobius"/>
    </source>
</evidence>
<name>A0A915VKJ5_9BACT</name>
<gene>
    <name evidence="6" type="ORF">AsAng_0003980</name>
</gene>
<protein>
    <submittedName>
        <fullName evidence="6">DUF2585 family protein</fullName>
    </submittedName>
</protein>
<sequence length="192" mass="21838">MSQQKNSPIAYCALFFLIIGTAFILQFQGRNWLAANGNFYFWIGDAWSDQNSQHWTDPYSFSHLLHGILFFGILYPLASKISWIWRFNIAVLLEAIWEIAENSATIIERYRDAGALGYTGDSIVNSMGDLFYCGLGFIVAHYLGFAKSVMLFILVEIGLILTIRDSLIINVIMLVYPLDSIREWQAVMTTSL</sequence>
<keyword evidence="1" id="KW-1003">Cell membrane</keyword>
<evidence type="ECO:0000313" key="6">
    <source>
        <dbReference type="EMBL" id="BDS09694.1"/>
    </source>
</evidence>
<feature type="transmembrane region" description="Helical" evidence="5">
    <location>
        <begin position="159"/>
        <end position="178"/>
    </location>
</feature>
<keyword evidence="3 5" id="KW-1133">Transmembrane helix</keyword>
<dbReference type="EMBL" id="AP026867">
    <property type="protein sequence ID" value="BDS09694.1"/>
    <property type="molecule type" value="Genomic_DNA"/>
</dbReference>
<dbReference type="Pfam" id="PF10755">
    <property type="entry name" value="DUF2585"/>
    <property type="match status" value="1"/>
</dbReference>
<keyword evidence="4 5" id="KW-0472">Membrane</keyword>
<dbReference type="AlphaFoldDB" id="A0A915VKJ5"/>
<keyword evidence="7" id="KW-1185">Reference proteome</keyword>
<evidence type="ECO:0000256" key="2">
    <source>
        <dbReference type="ARBA" id="ARBA00022692"/>
    </source>
</evidence>
<dbReference type="KEGG" id="aup:AsAng_0003980"/>
<reference evidence="6" key="1">
    <citation type="submission" date="2022-09" db="EMBL/GenBank/DDBJ databases">
        <title>Aureispira anguillicida sp. nov., isolated from Leptocephalus of Japanese eel Anguilla japonica.</title>
        <authorList>
            <person name="Yuasa K."/>
            <person name="Mekata T."/>
            <person name="Ikunari K."/>
        </authorList>
    </citation>
    <scope>NUCLEOTIDE SEQUENCE</scope>
    <source>
        <strain evidence="6">EL160426</strain>
    </source>
</reference>
<dbReference type="GO" id="GO:0005886">
    <property type="term" value="C:plasma membrane"/>
    <property type="evidence" value="ECO:0007669"/>
    <property type="project" value="InterPro"/>
</dbReference>
<evidence type="ECO:0000256" key="1">
    <source>
        <dbReference type="ARBA" id="ARBA00022475"/>
    </source>
</evidence>
<evidence type="ECO:0000256" key="3">
    <source>
        <dbReference type="ARBA" id="ARBA00022989"/>
    </source>
</evidence>
<accession>A0A915VKJ5</accession>
<evidence type="ECO:0000313" key="7">
    <source>
        <dbReference type="Proteomes" id="UP001060919"/>
    </source>
</evidence>
<feature type="transmembrane region" description="Helical" evidence="5">
    <location>
        <begin position="130"/>
        <end position="153"/>
    </location>
</feature>
<proteinExistence type="predicted"/>
<feature type="transmembrane region" description="Helical" evidence="5">
    <location>
        <begin position="59"/>
        <end position="78"/>
    </location>
</feature>
<keyword evidence="2 5" id="KW-0812">Transmembrane</keyword>
<feature type="transmembrane region" description="Helical" evidence="5">
    <location>
        <begin position="9"/>
        <end position="27"/>
    </location>
</feature>
<dbReference type="InterPro" id="IPR019691">
    <property type="entry name" value="DUF2585"/>
</dbReference>